<organism evidence="2">
    <name type="scientific">uncultured Rubrobacteraceae bacterium</name>
    <dbReference type="NCBI Taxonomy" id="349277"/>
    <lineage>
        <taxon>Bacteria</taxon>
        <taxon>Bacillati</taxon>
        <taxon>Actinomycetota</taxon>
        <taxon>Rubrobacteria</taxon>
        <taxon>Rubrobacterales</taxon>
        <taxon>Rubrobacteraceae</taxon>
        <taxon>environmental samples</taxon>
    </lineage>
</organism>
<evidence type="ECO:0000256" key="1">
    <source>
        <dbReference type="SAM" id="MobiDB-lite"/>
    </source>
</evidence>
<evidence type="ECO:0000313" key="2">
    <source>
        <dbReference type="EMBL" id="CAA9522491.1"/>
    </source>
</evidence>
<protein>
    <submittedName>
        <fullName evidence="2">Uncharacterized protein</fullName>
    </submittedName>
</protein>
<feature type="region of interest" description="Disordered" evidence="1">
    <location>
        <begin position="1"/>
        <end position="29"/>
    </location>
</feature>
<dbReference type="EMBL" id="CADCVM010000412">
    <property type="protein sequence ID" value="CAA9522491.1"/>
    <property type="molecule type" value="Genomic_DNA"/>
</dbReference>
<feature type="non-terminal residue" evidence="2">
    <location>
        <position position="1"/>
    </location>
</feature>
<name>A0A6J4TG63_9ACTN</name>
<reference evidence="2" key="1">
    <citation type="submission" date="2020-02" db="EMBL/GenBank/DDBJ databases">
        <authorList>
            <person name="Meier V. D."/>
        </authorList>
    </citation>
    <scope>NUCLEOTIDE SEQUENCE</scope>
    <source>
        <strain evidence="2">AVDCRST_MAG05</strain>
    </source>
</reference>
<sequence length="29" mass="3425">EPHPRHRRGRPDRGLRRPRSPELGLGGRR</sequence>
<feature type="non-terminal residue" evidence="2">
    <location>
        <position position="29"/>
    </location>
</feature>
<accession>A0A6J4TG63</accession>
<proteinExistence type="predicted"/>
<feature type="compositionally biased region" description="Basic residues" evidence="1">
    <location>
        <begin position="1"/>
        <end position="10"/>
    </location>
</feature>
<dbReference type="AlphaFoldDB" id="A0A6J4TG63"/>
<gene>
    <name evidence="2" type="ORF">AVDCRST_MAG05-3708</name>
</gene>